<evidence type="ECO:0000256" key="1">
    <source>
        <dbReference type="ARBA" id="ARBA00006484"/>
    </source>
</evidence>
<proteinExistence type="inferred from homology"/>
<dbReference type="PANTHER" id="PTHR43477">
    <property type="entry name" value="DIHYDROANTICAPSIN 7-DEHYDROGENASE"/>
    <property type="match status" value="1"/>
</dbReference>
<dbReference type="InterPro" id="IPR020904">
    <property type="entry name" value="Sc_DH/Rdtase_CS"/>
</dbReference>
<dbReference type="CDD" id="cd05233">
    <property type="entry name" value="SDR_c"/>
    <property type="match status" value="1"/>
</dbReference>
<keyword evidence="4" id="KW-1185">Reference proteome</keyword>
<dbReference type="PRINTS" id="PR00081">
    <property type="entry name" value="GDHRDH"/>
</dbReference>
<reference evidence="3 4" key="1">
    <citation type="submission" date="2019-01" db="EMBL/GenBank/DDBJ databases">
        <title>Leucobacter muris sp. nov. isolated from the nose of a laboratory mouse.</title>
        <authorList>
            <person name="Benga L."/>
            <person name="Sproeer C."/>
            <person name="Schumann P."/>
            <person name="Verbarg S."/>
            <person name="Bunk B."/>
            <person name="Engelhardt E."/>
            <person name="Benten P.M."/>
            <person name="Sager M."/>
        </authorList>
    </citation>
    <scope>NUCLEOTIDE SEQUENCE [LARGE SCALE GENOMIC DNA]</scope>
    <source>
        <strain evidence="3 4">DSM 101948</strain>
    </source>
</reference>
<evidence type="ECO:0000313" key="3">
    <source>
        <dbReference type="EMBL" id="QAB18683.1"/>
    </source>
</evidence>
<dbReference type="InterPro" id="IPR002347">
    <property type="entry name" value="SDR_fam"/>
</dbReference>
<gene>
    <name evidence="3" type="ORF">Leucomu_12890</name>
</gene>
<evidence type="ECO:0000256" key="2">
    <source>
        <dbReference type="ARBA" id="ARBA00023002"/>
    </source>
</evidence>
<dbReference type="InterPro" id="IPR051122">
    <property type="entry name" value="SDR_DHRS6-like"/>
</dbReference>
<dbReference type="PANTHER" id="PTHR43477:SF1">
    <property type="entry name" value="DIHYDROANTICAPSIN 7-DEHYDROGENASE"/>
    <property type="match status" value="1"/>
</dbReference>
<keyword evidence="2" id="KW-0560">Oxidoreductase</keyword>
<dbReference type="Proteomes" id="UP000285768">
    <property type="component" value="Chromosome"/>
</dbReference>
<dbReference type="InterPro" id="IPR036291">
    <property type="entry name" value="NAD(P)-bd_dom_sf"/>
</dbReference>
<protein>
    <submittedName>
        <fullName evidence="3">SDR family oxidoreductase</fullName>
    </submittedName>
</protein>
<sequence length="273" mass="28711">MVVDRDGSEVPDYLTPVRSDGAAIVFGAGNGIGRQAAHALAQTGKRTICVDIDDRRARRVADEIGGIACSADATEQVGMERVIEVIETEGLVVDCVVDVIGVAYFSRVDEIDDGSWDRQLAIVVDHARRILRDLQPRLPDGATITFVSSAVAHSGGQGMAAYAAAKAALHSLVQSAAVELAERRVLVNAVSPGVVATPRMNELLAGKRAEEFARAIPLGRLVTPQEVAAALLFVALGSCGSLTGQSIVIDGGVSARFPYPDFVDRGRPPRSDG</sequence>
<accession>A0ABX5QHV8</accession>
<dbReference type="Gene3D" id="3.40.50.720">
    <property type="entry name" value="NAD(P)-binding Rossmann-like Domain"/>
    <property type="match status" value="1"/>
</dbReference>
<dbReference type="EMBL" id="CP035037">
    <property type="protein sequence ID" value="QAB18683.1"/>
    <property type="molecule type" value="Genomic_DNA"/>
</dbReference>
<dbReference type="SUPFAM" id="SSF51735">
    <property type="entry name" value="NAD(P)-binding Rossmann-fold domains"/>
    <property type="match status" value="1"/>
</dbReference>
<organism evidence="3 4">
    <name type="scientific">Leucobacter muris</name>
    <dbReference type="NCBI Taxonomy" id="1935379"/>
    <lineage>
        <taxon>Bacteria</taxon>
        <taxon>Bacillati</taxon>
        <taxon>Actinomycetota</taxon>
        <taxon>Actinomycetes</taxon>
        <taxon>Micrococcales</taxon>
        <taxon>Microbacteriaceae</taxon>
        <taxon>Leucobacter</taxon>
    </lineage>
</organism>
<evidence type="ECO:0000313" key="4">
    <source>
        <dbReference type="Proteomes" id="UP000285768"/>
    </source>
</evidence>
<comment type="similarity">
    <text evidence="1">Belongs to the short-chain dehydrogenases/reductases (SDR) family.</text>
</comment>
<dbReference type="PROSITE" id="PS00061">
    <property type="entry name" value="ADH_SHORT"/>
    <property type="match status" value="1"/>
</dbReference>
<dbReference type="Pfam" id="PF13561">
    <property type="entry name" value="adh_short_C2"/>
    <property type="match status" value="1"/>
</dbReference>
<name>A0ABX5QHV8_9MICO</name>